<evidence type="ECO:0000256" key="10">
    <source>
        <dbReference type="HAMAP-Rule" id="MF_00086"/>
    </source>
</evidence>
<evidence type="ECO:0000256" key="4">
    <source>
        <dbReference type="ARBA" id="ARBA00022679"/>
    </source>
</evidence>
<gene>
    <name evidence="10 16" type="primary">metK</name>
    <name evidence="16" type="ORF">SSPSH_001168</name>
</gene>
<organism evidence="16 17">
    <name type="scientific">Salinisphaera shabanensis E1L3A</name>
    <dbReference type="NCBI Taxonomy" id="1033802"/>
    <lineage>
        <taxon>Bacteria</taxon>
        <taxon>Pseudomonadati</taxon>
        <taxon>Pseudomonadota</taxon>
        <taxon>Gammaproteobacteria</taxon>
        <taxon>Salinisphaerales</taxon>
        <taxon>Salinisphaeraceae</taxon>
        <taxon>Salinisphaera</taxon>
    </lineage>
</organism>
<keyword evidence="3 10" id="KW-0554">One-carbon metabolism</keyword>
<evidence type="ECO:0000256" key="7">
    <source>
        <dbReference type="ARBA" id="ARBA00022840"/>
    </source>
</evidence>
<dbReference type="Pfam" id="PF02773">
    <property type="entry name" value="S-AdoMet_synt_C"/>
    <property type="match status" value="1"/>
</dbReference>
<dbReference type="PROSITE" id="PS00376">
    <property type="entry name" value="ADOMET_SYNTHASE_1"/>
    <property type="match status" value="1"/>
</dbReference>
<feature type="region of interest" description="Flexible loop" evidence="10">
    <location>
        <begin position="103"/>
        <end position="113"/>
    </location>
</feature>
<feature type="binding site" description="in other chain" evidence="10">
    <location>
        <begin position="168"/>
        <end position="170"/>
    </location>
    <ligand>
        <name>ATP</name>
        <dbReference type="ChEBI" id="CHEBI:30616"/>
        <note>ligand shared between two neighboring subunits</note>
    </ligand>
</feature>
<dbReference type="RefSeq" id="WP_006914980.1">
    <property type="nucleotide sequence ID" value="NZ_AFNV02000007.1"/>
</dbReference>
<evidence type="ECO:0000256" key="8">
    <source>
        <dbReference type="ARBA" id="ARBA00022842"/>
    </source>
</evidence>
<feature type="domain" description="S-adenosylmethionine synthetase N-terminal" evidence="13">
    <location>
        <begin position="4"/>
        <end position="105"/>
    </location>
</feature>
<keyword evidence="8 10" id="KW-0460">Magnesium</keyword>
<dbReference type="InterPro" id="IPR022628">
    <property type="entry name" value="S-AdoMet_synt_N"/>
</dbReference>
<dbReference type="PIRSF" id="PIRSF000497">
    <property type="entry name" value="MAT"/>
    <property type="match status" value="1"/>
</dbReference>
<dbReference type="Gene3D" id="3.30.300.10">
    <property type="match status" value="3"/>
</dbReference>
<comment type="subcellular location">
    <subcellularLocation>
        <location evidence="10 11">Cytoplasm</location>
    </subcellularLocation>
</comment>
<dbReference type="InterPro" id="IPR002133">
    <property type="entry name" value="S-AdoMet_synthetase"/>
</dbReference>
<feature type="binding site" evidence="10">
    <location>
        <position position="265"/>
    </location>
    <ligand>
        <name>ATP</name>
        <dbReference type="ChEBI" id="CHEBI:30616"/>
        <note>ligand shared between two neighboring subunits</note>
    </ligand>
</feature>
<dbReference type="UniPathway" id="UPA00315">
    <property type="reaction ID" value="UER00080"/>
</dbReference>
<evidence type="ECO:0000256" key="9">
    <source>
        <dbReference type="ARBA" id="ARBA00022958"/>
    </source>
</evidence>
<evidence type="ECO:0000259" key="13">
    <source>
        <dbReference type="Pfam" id="PF00438"/>
    </source>
</evidence>
<comment type="caution">
    <text evidence="16">The sequence shown here is derived from an EMBL/GenBank/DDBJ whole genome shotgun (WGS) entry which is preliminary data.</text>
</comment>
<feature type="binding site" description="in other chain" evidence="10">
    <location>
        <position position="15"/>
    </location>
    <ligand>
        <name>ATP</name>
        <dbReference type="ChEBI" id="CHEBI:30616"/>
        <note>ligand shared between two neighboring subunits</note>
    </ligand>
</feature>
<dbReference type="GO" id="GO:0006730">
    <property type="term" value="P:one-carbon metabolic process"/>
    <property type="evidence" value="ECO:0007669"/>
    <property type="project" value="UniProtKB-KW"/>
</dbReference>
<dbReference type="FunFam" id="3.30.300.10:FF:000004">
    <property type="entry name" value="S-adenosylmethionine synthase"/>
    <property type="match status" value="1"/>
</dbReference>
<evidence type="ECO:0000256" key="12">
    <source>
        <dbReference type="RuleBase" id="RU004462"/>
    </source>
</evidence>
<dbReference type="eggNOG" id="COG0192">
    <property type="taxonomic scope" value="Bacteria"/>
</dbReference>
<evidence type="ECO:0000313" key="17">
    <source>
        <dbReference type="Proteomes" id="UP000006242"/>
    </source>
</evidence>
<keyword evidence="9 10" id="KW-0630">Potassium</keyword>
<evidence type="ECO:0000256" key="6">
    <source>
        <dbReference type="ARBA" id="ARBA00022741"/>
    </source>
</evidence>
<feature type="binding site" evidence="10">
    <location>
        <position position="17"/>
    </location>
    <ligand>
        <name>Mg(2+)</name>
        <dbReference type="ChEBI" id="CHEBI:18420"/>
    </ligand>
</feature>
<comment type="catalytic activity">
    <reaction evidence="10">
        <text>L-methionine + ATP + H2O = S-adenosyl-L-methionine + phosphate + diphosphate</text>
        <dbReference type="Rhea" id="RHEA:21080"/>
        <dbReference type="ChEBI" id="CHEBI:15377"/>
        <dbReference type="ChEBI" id="CHEBI:30616"/>
        <dbReference type="ChEBI" id="CHEBI:33019"/>
        <dbReference type="ChEBI" id="CHEBI:43474"/>
        <dbReference type="ChEBI" id="CHEBI:57844"/>
        <dbReference type="ChEBI" id="CHEBI:59789"/>
        <dbReference type="EC" id="2.5.1.6"/>
    </reaction>
</comment>
<accession>U2ENJ9</accession>
<feature type="binding site" description="in other chain" evidence="10">
    <location>
        <begin position="233"/>
        <end position="234"/>
    </location>
    <ligand>
        <name>ATP</name>
        <dbReference type="ChEBI" id="CHEBI:30616"/>
        <note>ligand shared between two neighboring subunits</note>
    </ligand>
</feature>
<comment type="function">
    <text evidence="10">Catalyzes the formation of S-adenosylmethionine (AdoMet) from methionine and ATP. The overall synthetic reaction is composed of two sequential steps, AdoMet formation and the subsequent tripolyphosphate hydrolysis which occurs prior to release of AdoMet from the enzyme.</text>
</comment>
<dbReference type="InterPro" id="IPR022631">
    <property type="entry name" value="ADOMET_SYNTHASE_CS"/>
</dbReference>
<keyword evidence="5 10" id="KW-0479">Metal-binding</keyword>
<evidence type="ECO:0000259" key="15">
    <source>
        <dbReference type="Pfam" id="PF02773"/>
    </source>
</evidence>
<feature type="binding site" description="in other chain" evidence="10">
    <location>
        <position position="103"/>
    </location>
    <ligand>
        <name>L-methionine</name>
        <dbReference type="ChEBI" id="CHEBI:57844"/>
        <note>ligand shared between two neighboring subunits</note>
    </ligand>
</feature>
<protein>
    <recommendedName>
        <fullName evidence="10">S-adenosylmethionine synthase</fullName>
        <shortName evidence="10">AdoMet synthase</shortName>
        <ecNumber evidence="10">2.5.1.6</ecNumber>
    </recommendedName>
    <alternativeName>
        <fullName evidence="10">MAT</fullName>
    </alternativeName>
    <alternativeName>
        <fullName evidence="10">Methionine adenosyltransferase</fullName>
    </alternativeName>
</protein>
<keyword evidence="6 10" id="KW-0547">Nucleotide-binding</keyword>
<dbReference type="PROSITE" id="PS00377">
    <property type="entry name" value="ADOMET_SYNTHASE_2"/>
    <property type="match status" value="1"/>
</dbReference>
<comment type="cofactor">
    <cofactor evidence="10">
        <name>K(+)</name>
        <dbReference type="ChEBI" id="CHEBI:29103"/>
    </cofactor>
    <text evidence="10">Binds 1 potassium ion per subunit.</text>
</comment>
<evidence type="ECO:0000256" key="2">
    <source>
        <dbReference type="ARBA" id="ARBA00009685"/>
    </source>
</evidence>
<evidence type="ECO:0000256" key="3">
    <source>
        <dbReference type="ARBA" id="ARBA00022563"/>
    </source>
</evidence>
<proteinExistence type="inferred from homology"/>
<keyword evidence="10" id="KW-0963">Cytoplasm</keyword>
<dbReference type="Pfam" id="PF02772">
    <property type="entry name" value="S-AdoMet_synt_M"/>
    <property type="match status" value="1"/>
</dbReference>
<dbReference type="FunFam" id="3.30.300.10:FF:000003">
    <property type="entry name" value="S-adenosylmethionine synthase"/>
    <property type="match status" value="1"/>
</dbReference>
<feature type="binding site" evidence="10">
    <location>
        <position position="242"/>
    </location>
    <ligand>
        <name>L-methionine</name>
        <dbReference type="ChEBI" id="CHEBI:57844"/>
        <note>ligand shared between two neighboring subunits</note>
    </ligand>
</feature>
<evidence type="ECO:0000259" key="14">
    <source>
        <dbReference type="Pfam" id="PF02772"/>
    </source>
</evidence>
<dbReference type="Proteomes" id="UP000006242">
    <property type="component" value="Unassembled WGS sequence"/>
</dbReference>
<feature type="binding site" evidence="10">
    <location>
        <position position="242"/>
    </location>
    <ligand>
        <name>ATP</name>
        <dbReference type="ChEBI" id="CHEBI:30616"/>
        <note>ligand shared between two neighboring subunits</note>
    </ligand>
</feature>
<dbReference type="PANTHER" id="PTHR11964">
    <property type="entry name" value="S-ADENOSYLMETHIONINE SYNTHETASE"/>
    <property type="match status" value="1"/>
</dbReference>
<evidence type="ECO:0000256" key="11">
    <source>
        <dbReference type="RuleBase" id="RU000542"/>
    </source>
</evidence>
<comment type="pathway">
    <text evidence="1 10">Amino-acid biosynthesis; S-adenosyl-L-methionine biosynthesis; S-adenosyl-L-methionine from L-methionine: step 1/1.</text>
</comment>
<dbReference type="EMBL" id="AFNV02000007">
    <property type="protein sequence ID" value="ERJ19707.1"/>
    <property type="molecule type" value="Genomic_DNA"/>
</dbReference>
<dbReference type="STRING" id="1033802.SSPSH_001168"/>
<name>U2ENJ9_9GAMM</name>
<dbReference type="CDD" id="cd18079">
    <property type="entry name" value="S-AdoMet_synt"/>
    <property type="match status" value="1"/>
</dbReference>
<dbReference type="GO" id="GO:0000287">
    <property type="term" value="F:magnesium ion binding"/>
    <property type="evidence" value="ECO:0007669"/>
    <property type="project" value="UniProtKB-UniRule"/>
</dbReference>
<comment type="cofactor">
    <cofactor evidence="10">
        <name>Mg(2+)</name>
        <dbReference type="ChEBI" id="CHEBI:18420"/>
    </cofactor>
    <text evidence="10">Binds 2 divalent ions per subunit.</text>
</comment>
<dbReference type="NCBIfam" id="TIGR01034">
    <property type="entry name" value="metK"/>
    <property type="match status" value="1"/>
</dbReference>
<dbReference type="HAMAP" id="MF_00086">
    <property type="entry name" value="S_AdoMet_synth1"/>
    <property type="match status" value="1"/>
</dbReference>
<dbReference type="SUPFAM" id="SSF55973">
    <property type="entry name" value="S-adenosylmethionine synthetase"/>
    <property type="match status" value="3"/>
</dbReference>
<dbReference type="OrthoDB" id="9801686at2"/>
<evidence type="ECO:0000256" key="1">
    <source>
        <dbReference type="ARBA" id="ARBA00005224"/>
    </source>
</evidence>
<keyword evidence="4 10" id="KW-0808">Transferase</keyword>
<dbReference type="AlphaFoldDB" id="U2ENJ9"/>
<dbReference type="GO" id="GO:0004478">
    <property type="term" value="F:methionine adenosyltransferase activity"/>
    <property type="evidence" value="ECO:0007669"/>
    <property type="project" value="UniProtKB-UniRule"/>
</dbReference>
<feature type="binding site" description="in other chain" evidence="10">
    <location>
        <position position="273"/>
    </location>
    <ligand>
        <name>L-methionine</name>
        <dbReference type="ChEBI" id="CHEBI:57844"/>
        <note>ligand shared between two neighboring subunits</note>
    </ligand>
</feature>
<dbReference type="GO" id="GO:0005737">
    <property type="term" value="C:cytoplasm"/>
    <property type="evidence" value="ECO:0007669"/>
    <property type="project" value="UniProtKB-SubCell"/>
</dbReference>
<evidence type="ECO:0000313" key="16">
    <source>
        <dbReference type="EMBL" id="ERJ19707.1"/>
    </source>
</evidence>
<dbReference type="InterPro" id="IPR022629">
    <property type="entry name" value="S-AdoMet_synt_central"/>
</dbReference>
<dbReference type="Pfam" id="PF00438">
    <property type="entry name" value="S-AdoMet_synt_N"/>
    <property type="match status" value="1"/>
</dbReference>
<keyword evidence="17" id="KW-1185">Reference proteome</keyword>
<dbReference type="InterPro" id="IPR022636">
    <property type="entry name" value="S-AdoMet_synthetase_sfam"/>
</dbReference>
<keyword evidence="7 10" id="KW-0067">ATP-binding</keyword>
<comment type="subunit">
    <text evidence="10">Homotetramer; dimer of dimers.</text>
</comment>
<feature type="domain" description="S-adenosylmethionine synthetase central" evidence="14">
    <location>
        <begin position="118"/>
        <end position="234"/>
    </location>
</feature>
<reference evidence="16 17" key="1">
    <citation type="journal article" date="2011" name="J. Bacteriol.">
        <title>Genome sequence of Salinisphaera shabanensis, a gammaproteobacterium from the harsh, variable environment of the brine-seawater interface of the Shaban Deep in the Red Sea.</title>
        <authorList>
            <person name="Antunes A."/>
            <person name="Alam I."/>
            <person name="Bajic V.B."/>
            <person name="Stingl U."/>
        </authorList>
    </citation>
    <scope>NUCLEOTIDE SEQUENCE [LARGE SCALE GENOMIC DNA]</scope>
    <source>
        <strain evidence="16 17">E1L3A</strain>
    </source>
</reference>
<dbReference type="EC" id="2.5.1.6" evidence="10"/>
<evidence type="ECO:0000256" key="5">
    <source>
        <dbReference type="ARBA" id="ARBA00022723"/>
    </source>
</evidence>
<comment type="similarity">
    <text evidence="2 10 12">Belongs to the AdoMet synthase family.</text>
</comment>
<feature type="binding site" evidence="10">
    <location>
        <position position="269"/>
    </location>
    <ligand>
        <name>ATP</name>
        <dbReference type="ChEBI" id="CHEBI:30616"/>
        <note>ligand shared between two neighboring subunits</note>
    </ligand>
</feature>
<feature type="domain" description="S-adenosylmethionine synthetase C-terminal" evidence="15">
    <location>
        <begin position="236"/>
        <end position="375"/>
    </location>
</feature>
<sequence length="391" mass="42268">MSRYLFTSESVTGGHPDKLADQVSDAILDAYLAQDPSARVACETATKTGLVMVFGEIKTDEKKNVNVPVEKIVRDTVRSIGYTSSEMGFDADSCAVMNVLGEQSADINQGVDRGDPREQGAGDQGLMFGYACDETDVLMPAPITYAHRLARRQSELMKSGQLDWLRPDAKSQVTFEYEDGKPVAINAVVLSTQHDPSISQADLKEAVHEEIIKPVIGGWLTDNPTIHINPTGKFEVGGPLGDAGLTGRKIIVDTYGGMARHGGGAFSGKDPSKVDRSAAYAARYVAKNVVKAGLASKCEVAVSYAIGVAEPTSIWVETFGTGKVEDERLTQLIREHFDLRPYGILTMLDLQRPIYAPTAAYGHFGREDIDLPWERTDKAEALAKDAGLQAA</sequence>
<dbReference type="InterPro" id="IPR022630">
    <property type="entry name" value="S-AdoMet_synt_C"/>
</dbReference>
<feature type="binding site" description="in other chain" evidence="10">
    <location>
        <begin position="248"/>
        <end position="249"/>
    </location>
    <ligand>
        <name>ATP</name>
        <dbReference type="ChEBI" id="CHEBI:30616"/>
        <note>ligand shared between two neighboring subunits</note>
    </ligand>
</feature>
<reference evidence="16 17" key="2">
    <citation type="journal article" date="2013" name="PLoS ONE">
        <title>INDIGO - INtegrated Data Warehouse of MIcrobial GenOmes with Examples from the Red Sea Extremophiles.</title>
        <authorList>
            <person name="Alam I."/>
            <person name="Antunes A."/>
            <person name="Kamau A.A."/>
            <person name="Ba Alawi W."/>
            <person name="Kalkatawi M."/>
            <person name="Stingl U."/>
            <person name="Bajic V.B."/>
        </authorList>
    </citation>
    <scope>NUCLEOTIDE SEQUENCE [LARGE SCALE GENOMIC DNA]</scope>
    <source>
        <strain evidence="16 17">E1L3A</strain>
    </source>
</reference>
<feature type="binding site" evidence="10">
    <location>
        <position position="43"/>
    </location>
    <ligand>
        <name>K(+)</name>
        <dbReference type="ChEBI" id="CHEBI:29103"/>
    </ligand>
</feature>
<dbReference type="GO" id="GO:0006556">
    <property type="term" value="P:S-adenosylmethionine biosynthetic process"/>
    <property type="evidence" value="ECO:0007669"/>
    <property type="project" value="UniProtKB-UniRule"/>
</dbReference>
<dbReference type="GO" id="GO:0005524">
    <property type="term" value="F:ATP binding"/>
    <property type="evidence" value="ECO:0007669"/>
    <property type="project" value="UniProtKB-UniRule"/>
</dbReference>
<feature type="binding site" description="in other chain" evidence="10">
    <location>
        <position position="56"/>
    </location>
    <ligand>
        <name>L-methionine</name>
        <dbReference type="ChEBI" id="CHEBI:57844"/>
        <note>ligand shared between two neighboring subunits</note>
    </ligand>
</feature>